<evidence type="ECO:0000313" key="2">
    <source>
        <dbReference type="Proteomes" id="UP000285274"/>
    </source>
</evidence>
<accession>A0A412J693</accession>
<dbReference type="SUPFAM" id="SSF47413">
    <property type="entry name" value="lambda repressor-like DNA-binding domains"/>
    <property type="match status" value="1"/>
</dbReference>
<dbReference type="EMBL" id="QRVM01000009">
    <property type="protein sequence ID" value="RGS47868.1"/>
    <property type="molecule type" value="Genomic_DNA"/>
</dbReference>
<sequence length="330" mass="39173">MSFQNTKHFTLKLITSEHIMGAFYRFHRMQQNISLSNFAKQLRMNKGFLSELENGKRHFPDGLYIQLNHLLHLQFNTDIELWHQSRKTLFTLFDFFFLEQNDSIQQLCENFDNQESILSNSYGFFVCLIIKIFYYLRIQRDNSKIIEIKNIIDTHIDCLQNDELSIYYCFLGIFYKRSVSTNSIALDYFKKSNQLCSPNSSVNAMNTFQLVSVYSELNKYIIAYEKCIECKPLLRQYNNYSRLITIDMFECITLTNMHMFDESKKKLLNILSSTNNGTFNYCQDQIYHNLAWNALLSQNYEECIHYTNLAKDAGDPSSRLCLDLHPFHYY</sequence>
<dbReference type="RefSeq" id="WP_118319513.1">
    <property type="nucleotide sequence ID" value="NZ_QRVM01000009.1"/>
</dbReference>
<reference evidence="1 2" key="1">
    <citation type="submission" date="2018-08" db="EMBL/GenBank/DDBJ databases">
        <title>A genome reference for cultivated species of the human gut microbiota.</title>
        <authorList>
            <person name="Zou Y."/>
            <person name="Xue W."/>
            <person name="Luo G."/>
        </authorList>
    </citation>
    <scope>NUCLEOTIDE SEQUENCE [LARGE SCALE GENOMIC DNA]</scope>
    <source>
        <strain evidence="1 2">AF22-10AC</strain>
    </source>
</reference>
<name>A0A412J693_9FIRM</name>
<protein>
    <submittedName>
        <fullName evidence="1">XRE family transcriptional regulator</fullName>
    </submittedName>
</protein>
<dbReference type="GO" id="GO:0003677">
    <property type="term" value="F:DNA binding"/>
    <property type="evidence" value="ECO:0007669"/>
    <property type="project" value="InterPro"/>
</dbReference>
<comment type="caution">
    <text evidence="1">The sequence shown here is derived from an EMBL/GenBank/DDBJ whole genome shotgun (WGS) entry which is preliminary data.</text>
</comment>
<dbReference type="AlphaFoldDB" id="A0A412J693"/>
<dbReference type="Proteomes" id="UP000285274">
    <property type="component" value="Unassembled WGS sequence"/>
</dbReference>
<proteinExistence type="predicted"/>
<gene>
    <name evidence="1" type="ORF">DWX92_03380</name>
</gene>
<dbReference type="InterPro" id="IPR001387">
    <property type="entry name" value="Cro/C1-type_HTH"/>
</dbReference>
<dbReference type="InterPro" id="IPR010982">
    <property type="entry name" value="Lambda_DNA-bd_dom_sf"/>
</dbReference>
<evidence type="ECO:0000313" key="1">
    <source>
        <dbReference type="EMBL" id="RGS47868.1"/>
    </source>
</evidence>
<organism evidence="1 2">
    <name type="scientific">Holdemanella biformis</name>
    <dbReference type="NCBI Taxonomy" id="1735"/>
    <lineage>
        <taxon>Bacteria</taxon>
        <taxon>Bacillati</taxon>
        <taxon>Bacillota</taxon>
        <taxon>Erysipelotrichia</taxon>
        <taxon>Erysipelotrichales</taxon>
        <taxon>Erysipelotrichaceae</taxon>
        <taxon>Holdemanella</taxon>
    </lineage>
</organism>
<dbReference type="CDD" id="cd00093">
    <property type="entry name" value="HTH_XRE"/>
    <property type="match status" value="1"/>
</dbReference>